<sequence>MAESNSLPTFYGDERDVKHGNSAEEWARMFKVRSRDLGRDKDAQRIEDVGDHFATRSPAAKWYAEHQAGQNAATTWAGFVTAFTAQFPAEDQAEPSPEEYQQRLVEARIQLEDLNTTVGEPGAEVYAYVKFAARLLDLARKGGVKDTSSYIGIVRKNLPEPLRKRISATPKDWVAFTNEIKKVDRVVLLEDVETAKEQKEREAAIEKRLASAEKQMPMTPVSKMASRLSSTVLNTPRSSNTGSSSTTGRDLFAASGGGQGSIRFARVESLSEDGMKKLRALVDRAQPPPNTAQGRDLYRRQMEAWTLQYGALGSRRPPLEEIGYPLTPGTALLCSGECFTCGQLTAPPHRKPDCKAEPVPREEGSFRAACMRHLGRVRAPPANSAIAVNYLDLTLADSDDEEDFQSGLSL</sequence>
<gene>
    <name evidence="2" type="ORF">MCHLO_00378</name>
</gene>
<organism evidence="2 3">
    <name type="scientific">Mycena chlorophos</name>
    <name type="common">Agaric fungus</name>
    <name type="synonym">Agaricus chlorophos</name>
    <dbReference type="NCBI Taxonomy" id="658473"/>
    <lineage>
        <taxon>Eukaryota</taxon>
        <taxon>Fungi</taxon>
        <taxon>Dikarya</taxon>
        <taxon>Basidiomycota</taxon>
        <taxon>Agaricomycotina</taxon>
        <taxon>Agaricomycetes</taxon>
        <taxon>Agaricomycetidae</taxon>
        <taxon>Agaricales</taxon>
        <taxon>Marasmiineae</taxon>
        <taxon>Mycenaceae</taxon>
        <taxon>Mycena</taxon>
    </lineage>
</organism>
<reference evidence="2" key="1">
    <citation type="submission" date="2014-09" db="EMBL/GenBank/DDBJ databases">
        <title>Genome sequence of the luminous mushroom Mycena chlorophos for searching fungal bioluminescence genes.</title>
        <authorList>
            <person name="Tanaka Y."/>
            <person name="Kasuga D."/>
            <person name="Oba Y."/>
            <person name="Hase S."/>
            <person name="Sato K."/>
            <person name="Oba Y."/>
            <person name="Sakakibara Y."/>
        </authorList>
    </citation>
    <scope>NUCLEOTIDE SEQUENCE</scope>
</reference>
<dbReference type="EMBL" id="DF838176">
    <property type="protein sequence ID" value="GAT42670.1"/>
    <property type="molecule type" value="Genomic_DNA"/>
</dbReference>
<accession>A0ABQ0KV50</accession>
<evidence type="ECO:0000313" key="2">
    <source>
        <dbReference type="EMBL" id="GAT42670.1"/>
    </source>
</evidence>
<protein>
    <recommendedName>
        <fullName evidence="4">Retrotransposon gag domain-containing protein</fullName>
    </recommendedName>
</protein>
<feature type="compositionally biased region" description="Low complexity" evidence="1">
    <location>
        <begin position="234"/>
        <end position="249"/>
    </location>
</feature>
<dbReference type="Proteomes" id="UP000815677">
    <property type="component" value="Unassembled WGS sequence"/>
</dbReference>
<name>A0ABQ0KV50_MYCCL</name>
<proteinExistence type="predicted"/>
<feature type="region of interest" description="Disordered" evidence="1">
    <location>
        <begin position="232"/>
        <end position="254"/>
    </location>
</feature>
<evidence type="ECO:0008006" key="4">
    <source>
        <dbReference type="Google" id="ProtNLM"/>
    </source>
</evidence>
<evidence type="ECO:0000256" key="1">
    <source>
        <dbReference type="SAM" id="MobiDB-lite"/>
    </source>
</evidence>
<evidence type="ECO:0000313" key="3">
    <source>
        <dbReference type="Proteomes" id="UP000815677"/>
    </source>
</evidence>
<keyword evidence="3" id="KW-1185">Reference proteome</keyword>